<evidence type="ECO:0000313" key="1">
    <source>
        <dbReference type="EMBL" id="OQR40489.1"/>
    </source>
</evidence>
<evidence type="ECO:0000313" key="2">
    <source>
        <dbReference type="Proteomes" id="UP000192599"/>
    </source>
</evidence>
<dbReference type="InterPro" id="IPR043129">
    <property type="entry name" value="ATPase_NBD"/>
</dbReference>
<evidence type="ECO:0008006" key="3">
    <source>
        <dbReference type="Google" id="ProtNLM"/>
    </source>
</evidence>
<dbReference type="AlphaFoldDB" id="A0A1V9V9G9"/>
<dbReference type="Gene3D" id="3.30.420.40">
    <property type="match status" value="1"/>
</dbReference>
<gene>
    <name evidence="1" type="ORF">AS859_11570</name>
</gene>
<protein>
    <recommendedName>
        <fullName evidence="3">N6-L-threonylcarbamoyladenine synthase, TsaB subunit</fullName>
    </recommendedName>
</protein>
<organism evidence="1 2">
    <name type="scientific">Aliarcobacter cryaerophilus</name>
    <dbReference type="NCBI Taxonomy" id="28198"/>
    <lineage>
        <taxon>Bacteria</taxon>
        <taxon>Pseudomonadati</taxon>
        <taxon>Campylobacterota</taxon>
        <taxon>Epsilonproteobacteria</taxon>
        <taxon>Campylobacterales</taxon>
        <taxon>Arcobacteraceae</taxon>
        <taxon>Aliarcobacter</taxon>
    </lineage>
</organism>
<comment type="caution">
    <text evidence="1">The sequence shown here is derived from an EMBL/GenBank/DDBJ whole genome shotgun (WGS) entry which is preliminary data.</text>
</comment>
<reference evidence="1 2" key="1">
    <citation type="submission" date="2017-04" db="EMBL/GenBank/DDBJ databases">
        <title>Accumulation and expression of multiple antibiotic resistance genes in Arcobacter cryaerophilus that thrives in sewage.</title>
        <authorList>
            <person name="Millar J.A."/>
            <person name="Raghavan R."/>
        </authorList>
    </citation>
    <scope>NUCLEOTIDE SEQUENCE [LARGE SCALE GENOMIC DNA]</scope>
    <source>
        <strain evidence="1 2">AZT-1</strain>
    </source>
</reference>
<accession>A0A1V9V9G9</accession>
<dbReference type="Proteomes" id="UP000192599">
    <property type="component" value="Unassembled WGS sequence"/>
</dbReference>
<proteinExistence type="predicted"/>
<dbReference type="EMBL" id="LNTC01000437">
    <property type="protein sequence ID" value="OQR40489.1"/>
    <property type="molecule type" value="Genomic_DNA"/>
</dbReference>
<sequence length="150" mass="17376">MIEILVITISNPLLIGIYEDKKLINEYKLDGKTSDLLPNLFEKLLKECEINRIIYVNSPGSFMSIKIAYIFLKTISISKNIELLASEGFLFNENSPIKALGKKYFIKDENKIKVDFLEKDCIIRDFKLPMCIEKYNFNKETLPIYNLPAV</sequence>
<name>A0A1V9V9G9_9BACT</name>
<dbReference type="SUPFAM" id="SSF53067">
    <property type="entry name" value="Actin-like ATPase domain"/>
    <property type="match status" value="1"/>
</dbReference>